<dbReference type="AlphaFoldDB" id="A0A2A9D283"/>
<evidence type="ECO:0000313" key="6">
    <source>
        <dbReference type="EMBL" id="PFG20828.1"/>
    </source>
</evidence>
<reference evidence="6 7" key="1">
    <citation type="submission" date="2017-10" db="EMBL/GenBank/DDBJ databases">
        <title>Sequencing the genomes of 1000 actinobacteria strains.</title>
        <authorList>
            <person name="Klenk H.-P."/>
        </authorList>
    </citation>
    <scope>NUCLEOTIDE SEQUENCE [LARGE SCALE GENOMIC DNA]</scope>
    <source>
        <strain evidence="6 7">DSM 21801</strain>
    </source>
</reference>
<dbReference type="PROSITE" id="PS51257">
    <property type="entry name" value="PROKAR_LIPOPROTEIN"/>
    <property type="match status" value="1"/>
</dbReference>
<evidence type="ECO:0000256" key="5">
    <source>
        <dbReference type="SAM" id="SignalP"/>
    </source>
</evidence>
<dbReference type="RefSeq" id="WP_143556973.1">
    <property type="nucleotide sequence ID" value="NZ_PDJD01000001.1"/>
</dbReference>
<comment type="caution">
    <text evidence="6">The sequence shown here is derived from an EMBL/GenBank/DDBJ whole genome shotgun (WGS) entry which is preliminary data.</text>
</comment>
<keyword evidence="3" id="KW-0472">Membrane</keyword>
<keyword evidence="5" id="KW-0732">Signal</keyword>
<comment type="subcellular location">
    <subcellularLocation>
        <location evidence="1">Cell envelope</location>
    </subcellularLocation>
</comment>
<dbReference type="OrthoDB" id="3781094at2"/>
<evidence type="ECO:0000256" key="1">
    <source>
        <dbReference type="ARBA" id="ARBA00004196"/>
    </source>
</evidence>
<dbReference type="InterPro" id="IPR029046">
    <property type="entry name" value="LolA/LolB/LppX"/>
</dbReference>
<comment type="similarity">
    <text evidence="2">Belongs to the LppX/LprAFG lipoprotein family.</text>
</comment>
<protein>
    <submittedName>
        <fullName evidence="6">Uncharacterized protein DUF1396</fullName>
    </submittedName>
</protein>
<evidence type="ECO:0000256" key="2">
    <source>
        <dbReference type="ARBA" id="ARBA00009194"/>
    </source>
</evidence>
<name>A0A2A9D283_9MICO</name>
<dbReference type="Pfam" id="PF07161">
    <property type="entry name" value="LppX_LprAFG"/>
    <property type="match status" value="1"/>
</dbReference>
<accession>A0A2A9D283</accession>
<dbReference type="EMBL" id="PDJD01000001">
    <property type="protein sequence ID" value="PFG20828.1"/>
    <property type="molecule type" value="Genomic_DNA"/>
</dbReference>
<gene>
    <name evidence="6" type="ORF">ATL40_2443</name>
</gene>
<evidence type="ECO:0000256" key="4">
    <source>
        <dbReference type="SAM" id="MobiDB-lite"/>
    </source>
</evidence>
<feature type="region of interest" description="Disordered" evidence="4">
    <location>
        <begin position="23"/>
        <end position="59"/>
    </location>
</feature>
<keyword evidence="7" id="KW-1185">Reference proteome</keyword>
<proteinExistence type="inferred from homology"/>
<feature type="signal peptide" evidence="5">
    <location>
        <begin position="1"/>
        <end position="22"/>
    </location>
</feature>
<dbReference type="Proteomes" id="UP000224915">
    <property type="component" value="Unassembled WGS sequence"/>
</dbReference>
<feature type="chain" id="PRO_5038741854" evidence="5">
    <location>
        <begin position="23"/>
        <end position="276"/>
    </location>
</feature>
<dbReference type="Gene3D" id="2.50.20.20">
    <property type="match status" value="1"/>
</dbReference>
<evidence type="ECO:0000313" key="7">
    <source>
        <dbReference type="Proteomes" id="UP000224915"/>
    </source>
</evidence>
<organism evidence="6 7">
    <name type="scientific">Serinibacter salmoneus</name>
    <dbReference type="NCBI Taxonomy" id="556530"/>
    <lineage>
        <taxon>Bacteria</taxon>
        <taxon>Bacillati</taxon>
        <taxon>Actinomycetota</taxon>
        <taxon>Actinomycetes</taxon>
        <taxon>Micrococcales</taxon>
        <taxon>Beutenbergiaceae</taxon>
        <taxon>Serinibacter</taxon>
    </lineage>
</organism>
<keyword evidence="3" id="KW-1003">Cell membrane</keyword>
<dbReference type="InterPro" id="IPR009830">
    <property type="entry name" value="LppX/LprAFG"/>
</dbReference>
<dbReference type="GO" id="GO:0030313">
    <property type="term" value="C:cell envelope"/>
    <property type="evidence" value="ECO:0007669"/>
    <property type="project" value="UniProtKB-SubCell"/>
</dbReference>
<evidence type="ECO:0000256" key="3">
    <source>
        <dbReference type="ARBA" id="ARBA00022475"/>
    </source>
</evidence>
<dbReference type="SUPFAM" id="SSF89392">
    <property type="entry name" value="Prokaryotic lipoproteins and lipoprotein localization factors"/>
    <property type="match status" value="1"/>
</dbReference>
<sequence length="276" mass="28574">MRTMWGKFLVTTTATLAVAGLAACSSSETESDTEAGTETSSETSSETETDTGDGAASESGDATEAFIAAYGDGVQAMSSTTQSFTMVMDMGDLGSTDASGVIDYSQDPYTMQMTMAVPGAGEIEMIMLDGGIYMGLGEAAGGGYVFMSADDPSLDGAFEESTMDPIAQLESFTAAVESVEEIGAEEVDGVETTHYNVTVDGASLAETAGQAAGAMPDTITYDIWLDSEGRTVQMTYDIQEPTAVSTTMTFSDFGEAVTIEAPPADEVVDMTEMNAG</sequence>